<reference evidence="4" key="1">
    <citation type="submission" date="2015-12" db="EMBL/GenBank/DDBJ databases">
        <title>Complete genome sequence of Lutibacter profundus strain LP1.</title>
        <authorList>
            <person name="Wissuwa J."/>
            <person name="Le Moine Bauer S."/>
            <person name="Stokke R."/>
            <person name="Dahle H."/>
            <person name="Steen I.H."/>
        </authorList>
    </citation>
    <scope>NUCLEOTIDE SEQUENCE [LARGE SCALE GENOMIC DNA]</scope>
    <source>
        <strain evidence="4">LP1</strain>
    </source>
</reference>
<feature type="region of interest" description="Disordered" evidence="1">
    <location>
        <begin position="185"/>
        <end position="222"/>
    </location>
</feature>
<feature type="domain" description="DUF6973" evidence="2">
    <location>
        <begin position="405"/>
        <end position="484"/>
    </location>
</feature>
<proteinExistence type="predicted"/>
<evidence type="ECO:0000313" key="3">
    <source>
        <dbReference type="EMBL" id="AMC10251.1"/>
    </source>
</evidence>
<evidence type="ECO:0000256" key="1">
    <source>
        <dbReference type="SAM" id="MobiDB-lite"/>
    </source>
</evidence>
<name>A0A0X8G562_9FLAO</name>
<dbReference type="STRING" id="1622118.Lupro_02830"/>
<accession>A0A0X8G562</accession>
<dbReference type="Pfam" id="PF22322">
    <property type="entry name" value="DUF6973"/>
    <property type="match status" value="1"/>
</dbReference>
<dbReference type="PATRIC" id="fig|1622118.3.peg.591"/>
<evidence type="ECO:0000313" key="4">
    <source>
        <dbReference type="Proteomes" id="UP000059672"/>
    </source>
</evidence>
<organism evidence="3 4">
    <name type="scientific">Lutibacter profundi</name>
    <dbReference type="NCBI Taxonomy" id="1622118"/>
    <lineage>
        <taxon>Bacteria</taxon>
        <taxon>Pseudomonadati</taxon>
        <taxon>Bacteroidota</taxon>
        <taxon>Flavobacteriia</taxon>
        <taxon>Flavobacteriales</taxon>
        <taxon>Flavobacteriaceae</taxon>
        <taxon>Lutibacter</taxon>
    </lineage>
</organism>
<dbReference type="InterPro" id="IPR054246">
    <property type="entry name" value="DUF6973"/>
</dbReference>
<keyword evidence="4" id="KW-1185">Reference proteome</keyword>
<dbReference type="EMBL" id="CP013355">
    <property type="protein sequence ID" value="AMC10251.1"/>
    <property type="molecule type" value="Genomic_DNA"/>
</dbReference>
<dbReference type="Proteomes" id="UP000059672">
    <property type="component" value="Chromosome"/>
</dbReference>
<dbReference type="OrthoDB" id="1190041at2"/>
<dbReference type="AlphaFoldDB" id="A0A0X8G562"/>
<gene>
    <name evidence="3" type="ORF">Lupro_02830</name>
</gene>
<evidence type="ECO:0000259" key="2">
    <source>
        <dbReference type="Pfam" id="PF22322"/>
    </source>
</evidence>
<reference evidence="3 4" key="2">
    <citation type="journal article" date="2016" name="Int. J. Syst. Evol. Microbiol.">
        <title>Lutibacter profundi sp. nov., isolated from a deep-sea hydrothermal system on the Arctic Mid-Ocean Ridge and emended description of the genus Lutibacter.</title>
        <authorList>
            <person name="Le Moine Bauer S."/>
            <person name="Roalkvam I."/>
            <person name="Steen I.H."/>
            <person name="Dahle H."/>
        </authorList>
    </citation>
    <scope>NUCLEOTIDE SEQUENCE [LARGE SCALE GENOMIC DNA]</scope>
    <source>
        <strain evidence="3 4">LP1</strain>
    </source>
</reference>
<dbReference type="KEGG" id="lut:Lupro_02830"/>
<sequence length="531" mass="58916">MKKKQIKTYLKNGILLLGISLLLWNCEKSDLTVTVDSEVTKSLLTQKSVKLSDIPDVKDFLNLKVKNKLSSKTGTLNDAIFDIDNILEVIDTLGNINYTFRFTLPNSSLDTFYNLVVGKTPPGELKTPFVLKYTCDETSLDLYIDNNYNFSFFKGTISLHKYTDFFEQGYFSKTEATNCPPELDQNGDPIPCEIQPIDGSGSSSGEGVDGTGDNTTSGGSGPITSGGSSCQYVGVYVMGCGGTNSHRLHTLGSCGGDKSIASYFSVWNCAMQKASKTQVDCPPCSNLIEGGVGINTISLKSMRTTLKNKLTLNSSQINWVNNSKNDKEVTNIYNFLQTQNIDGNYAAGVTNFSKLAIDTYIDKSDFDLNTFNNFNQFIPDYKARMTQQELSIFNSMSIKLQTRYLYNANEAQNKAFELFPGVQRNTKADAFRHSYFHSLNTYFIGENLSIQLGDAHENETPNSLILEKVMDLFNNQVGREKSKTPAIYFNAYGTIVVRIYNAIQNGELKYLNPLNSDGTINSTTQLIPTNQ</sequence>
<feature type="compositionally biased region" description="Low complexity" evidence="1">
    <location>
        <begin position="211"/>
        <end position="222"/>
    </location>
</feature>
<dbReference type="RefSeq" id="WP_068206098.1">
    <property type="nucleotide sequence ID" value="NZ_CP013355.1"/>
</dbReference>
<protein>
    <recommendedName>
        <fullName evidence="2">DUF6973 domain-containing protein</fullName>
    </recommendedName>
</protein>